<proteinExistence type="predicted"/>
<comment type="caution">
    <text evidence="1">The sequence shown here is derived from an EMBL/GenBank/DDBJ whole genome shotgun (WGS) entry which is preliminary data.</text>
</comment>
<accession>A0A6V8KVL5</accession>
<dbReference type="Proteomes" id="UP000482960">
    <property type="component" value="Unassembled WGS sequence"/>
</dbReference>
<name>A0A6V8KVL5_9ACTN</name>
<reference evidence="1 2" key="1">
    <citation type="submission" date="2020-03" db="EMBL/GenBank/DDBJ databases">
        <title>Whole genome shotgun sequence of Phytohabitans rumicis NBRC 108638.</title>
        <authorList>
            <person name="Komaki H."/>
            <person name="Tamura T."/>
        </authorList>
    </citation>
    <scope>NUCLEOTIDE SEQUENCE [LARGE SCALE GENOMIC DNA]</scope>
    <source>
        <strain evidence="1 2">NBRC 108638</strain>
    </source>
</reference>
<organism evidence="1 2">
    <name type="scientific">Phytohabitans rumicis</name>
    <dbReference type="NCBI Taxonomy" id="1076125"/>
    <lineage>
        <taxon>Bacteria</taxon>
        <taxon>Bacillati</taxon>
        <taxon>Actinomycetota</taxon>
        <taxon>Actinomycetes</taxon>
        <taxon>Micromonosporales</taxon>
        <taxon>Micromonosporaceae</taxon>
    </lineage>
</organism>
<protein>
    <recommendedName>
        <fullName evidence="3">Gfo/Idh/MocA-like oxidoreductase C-terminal domain-containing protein</fullName>
    </recommendedName>
</protein>
<sequence length="54" mass="5607">MFADFAGLVSTGTGWERPLTEVVTTTAVVCAAYESARRGGTPVSVPEHRPAVTG</sequence>
<dbReference type="AlphaFoldDB" id="A0A6V8KVL5"/>
<evidence type="ECO:0008006" key="3">
    <source>
        <dbReference type="Google" id="ProtNLM"/>
    </source>
</evidence>
<keyword evidence="2" id="KW-1185">Reference proteome</keyword>
<dbReference type="EMBL" id="BLPG01000001">
    <property type="protein sequence ID" value="GFJ86758.1"/>
    <property type="molecule type" value="Genomic_DNA"/>
</dbReference>
<evidence type="ECO:0000313" key="1">
    <source>
        <dbReference type="EMBL" id="GFJ86758.1"/>
    </source>
</evidence>
<evidence type="ECO:0000313" key="2">
    <source>
        <dbReference type="Proteomes" id="UP000482960"/>
    </source>
</evidence>
<reference evidence="1 2" key="2">
    <citation type="submission" date="2020-03" db="EMBL/GenBank/DDBJ databases">
        <authorList>
            <person name="Ichikawa N."/>
            <person name="Kimura A."/>
            <person name="Kitahashi Y."/>
            <person name="Uohara A."/>
        </authorList>
    </citation>
    <scope>NUCLEOTIDE SEQUENCE [LARGE SCALE GENOMIC DNA]</scope>
    <source>
        <strain evidence="1 2">NBRC 108638</strain>
    </source>
</reference>
<gene>
    <name evidence="1" type="ORF">Prum_004000</name>
</gene>